<dbReference type="Gene3D" id="3.80.10.10">
    <property type="entry name" value="Ribonuclease Inhibitor"/>
    <property type="match status" value="1"/>
</dbReference>
<dbReference type="Pfam" id="PF00560">
    <property type="entry name" value="LRR_1"/>
    <property type="match status" value="1"/>
</dbReference>
<comment type="subcellular location">
    <subcellularLocation>
        <location evidence="1">Membrane</location>
    </subcellularLocation>
</comment>
<evidence type="ECO:0000256" key="6">
    <source>
        <dbReference type="SAM" id="MobiDB-lite"/>
    </source>
</evidence>
<evidence type="ECO:0000256" key="4">
    <source>
        <dbReference type="ARBA" id="ARBA00023136"/>
    </source>
</evidence>
<evidence type="ECO:0000313" key="8">
    <source>
        <dbReference type="Proteomes" id="UP001165085"/>
    </source>
</evidence>
<dbReference type="FunFam" id="3.80.10.10:FF:000400">
    <property type="entry name" value="Nuclear pore complex protein NUP107"/>
    <property type="match status" value="1"/>
</dbReference>
<gene>
    <name evidence="7" type="ORF">TrST_g4114</name>
</gene>
<keyword evidence="3" id="KW-0677">Repeat</keyword>
<proteinExistence type="predicted"/>
<feature type="compositionally biased region" description="Basic and acidic residues" evidence="6">
    <location>
        <begin position="589"/>
        <end position="605"/>
    </location>
</feature>
<evidence type="ECO:0000313" key="7">
    <source>
        <dbReference type="EMBL" id="GMH77154.1"/>
    </source>
</evidence>
<dbReference type="InterPro" id="IPR001611">
    <property type="entry name" value="Leu-rich_rpt"/>
</dbReference>
<protein>
    <submittedName>
        <fullName evidence="7">Uncharacterized protein</fullName>
    </submittedName>
</protein>
<dbReference type="OrthoDB" id="10322413at2759"/>
<evidence type="ECO:0000256" key="5">
    <source>
        <dbReference type="SAM" id="Coils"/>
    </source>
</evidence>
<dbReference type="InterPro" id="IPR032675">
    <property type="entry name" value="LRR_dom_sf"/>
</dbReference>
<dbReference type="AlphaFoldDB" id="A0A9W7AZB5"/>
<name>A0A9W7AZB5_9STRA</name>
<reference evidence="8" key="1">
    <citation type="journal article" date="2023" name="Commun. Biol.">
        <title>Genome analysis of Parmales, the sister group of diatoms, reveals the evolutionary specialization of diatoms from phago-mixotrophs to photoautotrophs.</title>
        <authorList>
            <person name="Ban H."/>
            <person name="Sato S."/>
            <person name="Yoshikawa S."/>
            <person name="Yamada K."/>
            <person name="Nakamura Y."/>
            <person name="Ichinomiya M."/>
            <person name="Sato N."/>
            <person name="Blanc-Mathieu R."/>
            <person name="Endo H."/>
            <person name="Kuwata A."/>
            <person name="Ogata H."/>
        </authorList>
    </citation>
    <scope>NUCLEOTIDE SEQUENCE [LARGE SCALE GENOMIC DNA]</scope>
    <source>
        <strain evidence="8">NIES 3701</strain>
    </source>
</reference>
<dbReference type="GO" id="GO:0016020">
    <property type="term" value="C:membrane"/>
    <property type="evidence" value="ECO:0007669"/>
    <property type="project" value="UniProtKB-SubCell"/>
</dbReference>
<accession>A0A9W7AZB5</accession>
<dbReference type="SUPFAM" id="SSF52058">
    <property type="entry name" value="L domain-like"/>
    <property type="match status" value="1"/>
</dbReference>
<dbReference type="InterPro" id="IPR052595">
    <property type="entry name" value="LRRC69/RLP"/>
</dbReference>
<keyword evidence="8" id="KW-1185">Reference proteome</keyword>
<keyword evidence="5" id="KW-0175">Coiled coil</keyword>
<keyword evidence="2" id="KW-0732">Signal</keyword>
<sequence length="605" mass="67142">MAAVRPGSNTKLEEDCETVLQCWLSMGGTEATLKNDSDDVSKWKGLKVAQTIGGRRVIKIEWPQCNLSGNIPAGIWKLSMLDKLDLWKNNLDGNIPEELGLLGELTQLDLGNNKLTGEIPASLGKLDILKKLILRENLLTGTLPNALADLHALTYFGIKGNNLSGDTLPEAFEPMMKRLGVAGFYSDFNKDELYLNRAKAAIAKICDETIRKEVTDLQDDILMHVRNKDAERAEKSYVKLKRVCDQQSVRLGKLTFDVLLNYRFRDNGHRYKQVGKVADIPMTRQQLVPALEMPGKENSKEEITKVLLAMATWREKEFQDLINGSIVSHFDKVTSVKEICASFGIEASIYEADKFGNAVSLTSSLYALERGTGNPAFVKARFGPPKSQQRALAKFEAGVKAAETGGRPWFGLRDLNRCTLTFEDPLLLSICYEGCMKKLKVAGLKSTFEPLTTKQYKVPPQITMYVDLGDGWLCELVLIFRDIQKIKDEIDTLSSVKNTTKPDEVLIPLFARAPTMEERLTEEVLGLKQSNNKLGKAKADADAKLKVAQDEVASLMQELDMLKGNIITAIQQSASPMRGGKPPPVPPFADEKEAKESGEGKKLFP</sequence>
<keyword evidence="4" id="KW-0472">Membrane</keyword>
<dbReference type="EMBL" id="BRXY01000204">
    <property type="protein sequence ID" value="GMH77154.1"/>
    <property type="molecule type" value="Genomic_DNA"/>
</dbReference>
<organism evidence="7 8">
    <name type="scientific">Triparma strigata</name>
    <dbReference type="NCBI Taxonomy" id="1606541"/>
    <lineage>
        <taxon>Eukaryota</taxon>
        <taxon>Sar</taxon>
        <taxon>Stramenopiles</taxon>
        <taxon>Ochrophyta</taxon>
        <taxon>Bolidophyceae</taxon>
        <taxon>Parmales</taxon>
        <taxon>Triparmaceae</taxon>
        <taxon>Triparma</taxon>
    </lineage>
</organism>
<feature type="region of interest" description="Disordered" evidence="6">
    <location>
        <begin position="571"/>
        <end position="605"/>
    </location>
</feature>
<evidence type="ECO:0000256" key="3">
    <source>
        <dbReference type="ARBA" id="ARBA00022737"/>
    </source>
</evidence>
<feature type="coiled-coil region" evidence="5">
    <location>
        <begin position="531"/>
        <end position="565"/>
    </location>
</feature>
<dbReference type="Proteomes" id="UP001165085">
    <property type="component" value="Unassembled WGS sequence"/>
</dbReference>
<evidence type="ECO:0000256" key="1">
    <source>
        <dbReference type="ARBA" id="ARBA00004370"/>
    </source>
</evidence>
<comment type="caution">
    <text evidence="7">The sequence shown here is derived from an EMBL/GenBank/DDBJ whole genome shotgun (WGS) entry which is preliminary data.</text>
</comment>
<evidence type="ECO:0000256" key="2">
    <source>
        <dbReference type="ARBA" id="ARBA00022729"/>
    </source>
</evidence>
<dbReference type="PANTHER" id="PTHR48057">
    <property type="entry name" value="LEUCINE-RICH REPEAT SERINE/THREONINE-PROTEIN KINASE 1"/>
    <property type="match status" value="1"/>
</dbReference>
<dbReference type="Pfam" id="PF13855">
    <property type="entry name" value="LRR_8"/>
    <property type="match status" value="1"/>
</dbReference>